<dbReference type="Gene3D" id="1.20.120.1010">
    <property type="match status" value="1"/>
</dbReference>
<organism evidence="1 2">
    <name type="scientific">Ambrosiozyma monospora</name>
    <name type="common">Yeast</name>
    <name type="synonym">Endomycopsis monosporus</name>
    <dbReference type="NCBI Taxonomy" id="43982"/>
    <lineage>
        <taxon>Eukaryota</taxon>
        <taxon>Fungi</taxon>
        <taxon>Dikarya</taxon>
        <taxon>Ascomycota</taxon>
        <taxon>Saccharomycotina</taxon>
        <taxon>Pichiomycetes</taxon>
        <taxon>Pichiales</taxon>
        <taxon>Pichiaceae</taxon>
        <taxon>Ambrosiozyma</taxon>
    </lineage>
</organism>
<protein>
    <submittedName>
        <fullName evidence="1">Unnamed protein product</fullName>
    </submittedName>
</protein>
<accession>A0A9W7DJK5</accession>
<sequence length="196" mass="22945">MTRSRDENINEMSSQPIQQEIQLPNYYPLSQNSRHALRAVNVSGKSVEIGGILNDAATPLEQSVYDYINGKITYEHFKLLNGKITLQEFEDFKKQLYNNDPVIERCRQLSKTVHEAKLKQHYFSRAYAKFLGEIEGRRETGLNIDNWEEYTDREANELPQQASDLLHDEIHRAMQTMEVEGRKSADDFESKVFVWW</sequence>
<evidence type="ECO:0000313" key="2">
    <source>
        <dbReference type="Proteomes" id="UP001165063"/>
    </source>
</evidence>
<evidence type="ECO:0000313" key="1">
    <source>
        <dbReference type="EMBL" id="GMG56055.1"/>
    </source>
</evidence>
<dbReference type="EMBL" id="BSXU01006693">
    <property type="protein sequence ID" value="GMG56055.1"/>
    <property type="molecule type" value="Genomic_DNA"/>
</dbReference>
<reference evidence="1" key="1">
    <citation type="submission" date="2023-04" db="EMBL/GenBank/DDBJ databases">
        <title>Ambrosiozyma monospora NBRC 1965.</title>
        <authorList>
            <person name="Ichikawa N."/>
            <person name="Sato H."/>
            <person name="Tonouchi N."/>
        </authorList>
    </citation>
    <scope>NUCLEOTIDE SEQUENCE</scope>
    <source>
        <strain evidence="1">NBRC 1965</strain>
    </source>
</reference>
<comment type="caution">
    <text evidence="1">The sequence shown here is derived from an EMBL/GenBank/DDBJ whole genome shotgun (WGS) entry which is preliminary data.</text>
</comment>
<gene>
    <name evidence="1" type="ORF">Amon01_000812400</name>
</gene>
<keyword evidence="2" id="KW-1185">Reference proteome</keyword>
<dbReference type="Proteomes" id="UP001165063">
    <property type="component" value="Unassembled WGS sequence"/>
</dbReference>
<proteinExistence type="predicted"/>
<dbReference type="AlphaFoldDB" id="A0A9W7DJK5"/>
<name>A0A9W7DJK5_AMBMO</name>